<dbReference type="EMBL" id="NTJZ01000002">
    <property type="protein sequence ID" value="PDH35070.1"/>
    <property type="molecule type" value="Genomic_DNA"/>
</dbReference>
<dbReference type="Proteomes" id="UP000219329">
    <property type="component" value="Unassembled WGS sequence"/>
</dbReference>
<evidence type="ECO:0000256" key="2">
    <source>
        <dbReference type="ARBA" id="ARBA00022679"/>
    </source>
</evidence>
<comment type="caution">
    <text evidence="5">The sequence shown here is derived from an EMBL/GenBank/DDBJ whole genome shotgun (WGS) entry which is preliminary data.</text>
</comment>
<comment type="cofactor">
    <cofactor evidence="1">
        <name>Zn(2+)</name>
        <dbReference type="ChEBI" id="CHEBI:29105"/>
    </cofactor>
</comment>
<dbReference type="Pfam" id="PF05853">
    <property type="entry name" value="BKACE"/>
    <property type="match status" value="1"/>
</dbReference>
<dbReference type="InterPro" id="IPR008567">
    <property type="entry name" value="BKACE"/>
</dbReference>
<evidence type="ECO:0000256" key="3">
    <source>
        <dbReference type="ARBA" id="ARBA00022723"/>
    </source>
</evidence>
<organism evidence="5 6">
    <name type="scientific">OM182 bacterium MED-G28</name>
    <dbReference type="NCBI Taxonomy" id="1986256"/>
    <lineage>
        <taxon>Bacteria</taxon>
        <taxon>Pseudomonadati</taxon>
        <taxon>Pseudomonadota</taxon>
        <taxon>Gammaproteobacteria</taxon>
        <taxon>OMG group</taxon>
        <taxon>OM182 clade</taxon>
    </lineage>
</organism>
<dbReference type="AlphaFoldDB" id="A0A2A5WEX7"/>
<evidence type="ECO:0000256" key="1">
    <source>
        <dbReference type="ARBA" id="ARBA00001947"/>
    </source>
</evidence>
<reference evidence="5 6" key="1">
    <citation type="submission" date="2017-08" db="EMBL/GenBank/DDBJ databases">
        <title>Fine stratification of microbial communities through a metagenomic profile of the photic zone.</title>
        <authorList>
            <person name="Haro-Moreno J.M."/>
            <person name="Lopez-Perez M."/>
            <person name="De La Torre J."/>
            <person name="Picazo A."/>
            <person name="Camacho A."/>
            <person name="Rodriguez-Valera F."/>
        </authorList>
    </citation>
    <scope>NUCLEOTIDE SEQUENCE [LARGE SCALE GENOMIC DNA]</scope>
    <source>
        <strain evidence="5">MED-G28</strain>
    </source>
</reference>
<evidence type="ECO:0000313" key="6">
    <source>
        <dbReference type="Proteomes" id="UP000219329"/>
    </source>
</evidence>
<evidence type="ECO:0000256" key="4">
    <source>
        <dbReference type="ARBA" id="ARBA00022833"/>
    </source>
</evidence>
<name>A0A2A5WEX7_9GAMM</name>
<gene>
    <name evidence="5" type="ORF">CNF02_03315</name>
</gene>
<keyword evidence="4" id="KW-0862">Zinc</keyword>
<dbReference type="GO" id="GO:0046872">
    <property type="term" value="F:metal ion binding"/>
    <property type="evidence" value="ECO:0007669"/>
    <property type="project" value="UniProtKB-KW"/>
</dbReference>
<dbReference type="PANTHER" id="PTHR37418:SF2">
    <property type="entry name" value="3-KETO-5-AMINOHEXANOATE CLEAVAGE ENZYME"/>
    <property type="match status" value="1"/>
</dbReference>
<dbReference type="InterPro" id="IPR013785">
    <property type="entry name" value="Aldolase_TIM"/>
</dbReference>
<protein>
    <submittedName>
        <fullName evidence="5">Class III aminotransferase</fullName>
    </submittedName>
</protein>
<keyword evidence="2 5" id="KW-0808">Transferase</keyword>
<keyword evidence="3" id="KW-0479">Metal-binding</keyword>
<dbReference type="Gene3D" id="3.20.20.70">
    <property type="entry name" value="Aldolase class I"/>
    <property type="match status" value="1"/>
</dbReference>
<dbReference type="GO" id="GO:0008483">
    <property type="term" value="F:transaminase activity"/>
    <property type="evidence" value="ECO:0007669"/>
    <property type="project" value="UniProtKB-KW"/>
</dbReference>
<dbReference type="PANTHER" id="PTHR37418">
    <property type="entry name" value="3-KETO-5-AMINOHEXANOATE CLEAVAGE ENZYME-RELATED"/>
    <property type="match status" value="1"/>
</dbReference>
<proteinExistence type="predicted"/>
<evidence type="ECO:0000313" key="5">
    <source>
        <dbReference type="EMBL" id="PDH35070.1"/>
    </source>
</evidence>
<sequence length="276" mass="31039">MSALSPLMIAVAPNGARKTKAEHSVIPITPAELASTAEHCLQAGACMIHLHVRDKDQKHSLDPLLYKEAINEIRSRVGDSLIIQITTEAVGLYRPDEQIEVVKAVKPEAVSIALREFCPDEPHEKEAAKFFQWMSRENIAPQYILYDLDDLDQFKAFRQRGLIPGDRHTILLVLGRYTKNQQSDVDDLEPLLNAMPDKCNWWLCAFGKTESLCMQRVIELGGNCRVGFENNLHLPDGEIAPNNASLVEVINNNSKKLNRSIASADQARDLMYFTQF</sequence>
<keyword evidence="5" id="KW-0032">Aminotransferase</keyword>
<accession>A0A2A5WEX7</accession>
<dbReference type="GO" id="GO:0043720">
    <property type="term" value="F:3-keto-5-aminohexanoate cleavage activity"/>
    <property type="evidence" value="ECO:0007669"/>
    <property type="project" value="InterPro"/>
</dbReference>